<proteinExistence type="predicted"/>
<dbReference type="AlphaFoldDB" id="A0A951MF31"/>
<protein>
    <recommendedName>
        <fullName evidence="3">Lipoprotein</fullName>
    </recommendedName>
</protein>
<comment type="caution">
    <text evidence="1">The sequence shown here is derived from an EMBL/GenBank/DDBJ whole genome shotgun (WGS) entry which is preliminary data.</text>
</comment>
<evidence type="ECO:0000313" key="1">
    <source>
        <dbReference type="EMBL" id="MBW3468745.1"/>
    </source>
</evidence>
<organism evidence="1 2">
    <name type="scientific">Arthrospiribacter ruber</name>
    <dbReference type="NCBI Taxonomy" id="2487934"/>
    <lineage>
        <taxon>Bacteria</taxon>
        <taxon>Pseudomonadati</taxon>
        <taxon>Bacteroidota</taxon>
        <taxon>Cytophagia</taxon>
        <taxon>Cytophagales</taxon>
        <taxon>Cyclobacteriaceae</taxon>
        <taxon>Arthrospiribacter</taxon>
    </lineage>
</organism>
<keyword evidence="2" id="KW-1185">Reference proteome</keyword>
<gene>
    <name evidence="1" type="ORF">EGN73_13125</name>
</gene>
<dbReference type="EMBL" id="RPHB01000006">
    <property type="protein sequence ID" value="MBW3468745.1"/>
    <property type="molecule type" value="Genomic_DNA"/>
</dbReference>
<reference evidence="1 2" key="1">
    <citation type="journal article" date="2020" name="Syst. Appl. Microbiol.">
        <title>Arthrospiribacter ruber gen. nov., sp. nov., a novel bacterium isolated from Arthrospira cultures.</title>
        <authorList>
            <person name="Waleron M."/>
            <person name="Misztak A."/>
            <person name="Waleron M.M."/>
            <person name="Furmaniak M."/>
            <person name="Mrozik A."/>
            <person name="Waleron K."/>
        </authorList>
    </citation>
    <scope>NUCLEOTIDE SEQUENCE [LARGE SCALE GENOMIC DNA]</scope>
    <source>
        <strain evidence="1 2">DPMB0001</strain>
    </source>
</reference>
<evidence type="ECO:0008006" key="3">
    <source>
        <dbReference type="Google" id="ProtNLM"/>
    </source>
</evidence>
<evidence type="ECO:0000313" key="2">
    <source>
        <dbReference type="Proteomes" id="UP000727490"/>
    </source>
</evidence>
<accession>A0A951MF31</accession>
<dbReference type="Proteomes" id="UP000727490">
    <property type="component" value="Unassembled WGS sequence"/>
</dbReference>
<sequence length="308" mass="35264">MAKLSRIFLLLFFTSQILSSCKTVRTVESPIKEMERSCYQYILDFDPISDPESLHLDDFSDKTKEQFSENSLFFIRILGLTDEIESVLNDDFDDQLSKFKSIQKAVNEITLAELEVQAFTSALRCEEDQYEQMAWNLETMSNDKQSNKTVSGIILDASANIAGAAIILFWAQGNTTRQLIGIGASLTQIYLNVRGRSITYNTEISHKINVLEEFSKDQEWCESIPDKIWAYVNYVKREVPNKNIRDQLLDAWTDTVIEQNKDLFFSEGGTYNSTQLRARAAMLEQLASLTEGMLQDLLVLRKELQTIL</sequence>
<dbReference type="PROSITE" id="PS51257">
    <property type="entry name" value="PROKAR_LIPOPROTEIN"/>
    <property type="match status" value="1"/>
</dbReference>
<name>A0A951MF31_9BACT</name>